<evidence type="ECO:0000313" key="1">
    <source>
        <dbReference type="EMBL" id="MCW7553741.1"/>
    </source>
</evidence>
<sequence length="111" mass="12597">MIQVRKVDNSQVAVVTALVDYHPMQHLKDLSSKLKSFNYSGSVVFDLLVFNGLASNRFVAIIFNGNNFDRKTFKVLTDIDQDLKQGQDKYFRAHPDLLKASVLSSSELKNF</sequence>
<evidence type="ECO:0000313" key="2">
    <source>
        <dbReference type="Proteomes" id="UP001209854"/>
    </source>
</evidence>
<dbReference type="InterPro" id="IPR031834">
    <property type="entry name" value="RnlB/LsoB_antitoxin"/>
</dbReference>
<organism evidence="1 2">
    <name type="scientific">Endozoicomonas gorgoniicola</name>
    <dbReference type="NCBI Taxonomy" id="1234144"/>
    <lineage>
        <taxon>Bacteria</taxon>
        <taxon>Pseudomonadati</taxon>
        <taxon>Pseudomonadota</taxon>
        <taxon>Gammaproteobacteria</taxon>
        <taxon>Oceanospirillales</taxon>
        <taxon>Endozoicomonadaceae</taxon>
        <taxon>Endozoicomonas</taxon>
    </lineage>
</organism>
<dbReference type="EMBL" id="JAPFCC010000001">
    <property type="protein sequence ID" value="MCW7553741.1"/>
    <property type="molecule type" value="Genomic_DNA"/>
</dbReference>
<dbReference type="Proteomes" id="UP001209854">
    <property type="component" value="Unassembled WGS sequence"/>
</dbReference>
<accession>A0ABT3MWJ6</accession>
<comment type="caution">
    <text evidence="1">The sequence shown here is derived from an EMBL/GenBank/DDBJ whole genome shotgun (WGS) entry which is preliminary data.</text>
</comment>
<dbReference type="Pfam" id="PF15933">
    <property type="entry name" value="RnlB_antitoxin"/>
    <property type="match status" value="1"/>
</dbReference>
<gene>
    <name evidence="1" type="ORF">NX722_14095</name>
</gene>
<keyword evidence="2" id="KW-1185">Reference proteome</keyword>
<proteinExistence type="predicted"/>
<name>A0ABT3MWJ6_9GAMM</name>
<dbReference type="RefSeq" id="WP_262568538.1">
    <property type="nucleotide sequence ID" value="NZ_JAPFCC010000001.1"/>
</dbReference>
<protein>
    <submittedName>
        <fullName evidence="1">Type II toxin-antitoxin system RnlB family antitoxin</fullName>
    </submittedName>
</protein>
<reference evidence="1 2" key="1">
    <citation type="submission" date="2022-10" db="EMBL/GenBank/DDBJ databases">
        <title>High-quality genome sequences of two octocoral-associated bacteria, Endozoicomonas euniceicola EF212 and Endozoicomonas gorgoniicola PS125.</title>
        <authorList>
            <person name="Chiou Y.-J."/>
            <person name="Chen Y.-H."/>
        </authorList>
    </citation>
    <scope>NUCLEOTIDE SEQUENCE [LARGE SCALE GENOMIC DNA]</scope>
    <source>
        <strain evidence="1 2">PS125</strain>
    </source>
</reference>